<evidence type="ECO:0000259" key="3">
    <source>
        <dbReference type="Pfam" id="PF07811"/>
    </source>
</evidence>
<feature type="domain" description="TadE-like" evidence="3">
    <location>
        <begin position="22"/>
        <end position="64"/>
    </location>
</feature>
<keyword evidence="5" id="KW-1185">Reference proteome</keyword>
<keyword evidence="2" id="KW-1133">Transmembrane helix</keyword>
<sequence length="185" mass="19878">MRIKRQKNLAVAARALGQDTEGATAVEFALVSVPFFALIFAIIETALVFFAGQLLESATADASRLILTGQAQGQDQSWFKEQICERTIDLFGEDCAGLQVDVQVLGSFTPPSGPPRDEDGNPDSSGFGYNPGNGGDIVLVRVMYEWPVYVSLMGFNLADLPNGNRLLMATSAFRNEPFGTPVAAN</sequence>
<evidence type="ECO:0000313" key="4">
    <source>
        <dbReference type="EMBL" id="GGE33133.1"/>
    </source>
</evidence>
<accession>A0A8J2VN80</accession>
<dbReference type="AlphaFoldDB" id="A0A8J2VN80"/>
<dbReference type="InterPro" id="IPR012495">
    <property type="entry name" value="TadE-like_dom"/>
</dbReference>
<gene>
    <name evidence="4" type="ORF">GCM10007276_08010</name>
</gene>
<dbReference type="Proteomes" id="UP000602745">
    <property type="component" value="Unassembled WGS sequence"/>
</dbReference>
<comment type="caution">
    <text evidence="4">The sequence shown here is derived from an EMBL/GenBank/DDBJ whole genome shotgun (WGS) entry which is preliminary data.</text>
</comment>
<feature type="region of interest" description="Disordered" evidence="1">
    <location>
        <begin position="108"/>
        <end position="128"/>
    </location>
</feature>
<protein>
    <submittedName>
        <fullName evidence="4">Pilus biosynthesis protein TadE</fullName>
    </submittedName>
</protein>
<organism evidence="4 5">
    <name type="scientific">Agaricicola taiwanensis</name>
    <dbReference type="NCBI Taxonomy" id="591372"/>
    <lineage>
        <taxon>Bacteria</taxon>
        <taxon>Pseudomonadati</taxon>
        <taxon>Pseudomonadota</taxon>
        <taxon>Alphaproteobacteria</taxon>
        <taxon>Rhodobacterales</taxon>
        <taxon>Paracoccaceae</taxon>
        <taxon>Agaricicola</taxon>
    </lineage>
</organism>
<keyword evidence="2" id="KW-0472">Membrane</keyword>
<evidence type="ECO:0000256" key="1">
    <source>
        <dbReference type="SAM" id="MobiDB-lite"/>
    </source>
</evidence>
<feature type="transmembrane region" description="Helical" evidence="2">
    <location>
        <begin position="35"/>
        <end position="55"/>
    </location>
</feature>
<dbReference type="Pfam" id="PF07811">
    <property type="entry name" value="TadE"/>
    <property type="match status" value="1"/>
</dbReference>
<proteinExistence type="predicted"/>
<dbReference type="EMBL" id="BMCP01000001">
    <property type="protein sequence ID" value="GGE33133.1"/>
    <property type="molecule type" value="Genomic_DNA"/>
</dbReference>
<keyword evidence="2" id="KW-0812">Transmembrane</keyword>
<reference evidence="4" key="2">
    <citation type="submission" date="2020-09" db="EMBL/GenBank/DDBJ databases">
        <authorList>
            <person name="Sun Q."/>
            <person name="Sedlacek I."/>
        </authorList>
    </citation>
    <scope>NUCLEOTIDE SEQUENCE</scope>
    <source>
        <strain evidence="4">CCM 7684</strain>
    </source>
</reference>
<reference evidence="4" key="1">
    <citation type="journal article" date="2014" name="Int. J. Syst. Evol. Microbiol.">
        <title>Complete genome sequence of Corynebacterium casei LMG S-19264T (=DSM 44701T), isolated from a smear-ripened cheese.</title>
        <authorList>
            <consortium name="US DOE Joint Genome Institute (JGI-PGF)"/>
            <person name="Walter F."/>
            <person name="Albersmeier A."/>
            <person name="Kalinowski J."/>
            <person name="Ruckert C."/>
        </authorList>
    </citation>
    <scope>NUCLEOTIDE SEQUENCE</scope>
    <source>
        <strain evidence="4">CCM 7684</strain>
    </source>
</reference>
<name>A0A8J2VN80_9RHOB</name>
<evidence type="ECO:0000256" key="2">
    <source>
        <dbReference type="SAM" id="Phobius"/>
    </source>
</evidence>
<evidence type="ECO:0000313" key="5">
    <source>
        <dbReference type="Proteomes" id="UP000602745"/>
    </source>
</evidence>
<dbReference type="RefSeq" id="WP_188408394.1">
    <property type="nucleotide sequence ID" value="NZ_BMCP01000001.1"/>
</dbReference>